<evidence type="ECO:0000313" key="2">
    <source>
        <dbReference type="Proteomes" id="UP000593572"/>
    </source>
</evidence>
<protein>
    <recommendedName>
        <fullName evidence="3">RNase H type-1 domain-containing protein</fullName>
    </recommendedName>
</protein>
<dbReference type="Proteomes" id="UP000593572">
    <property type="component" value="Unassembled WGS sequence"/>
</dbReference>
<gene>
    <name evidence="1" type="ORF">Golob_023396</name>
</gene>
<organism evidence="1 2">
    <name type="scientific">Gossypium lobatum</name>
    <dbReference type="NCBI Taxonomy" id="34289"/>
    <lineage>
        <taxon>Eukaryota</taxon>
        <taxon>Viridiplantae</taxon>
        <taxon>Streptophyta</taxon>
        <taxon>Embryophyta</taxon>
        <taxon>Tracheophyta</taxon>
        <taxon>Spermatophyta</taxon>
        <taxon>Magnoliopsida</taxon>
        <taxon>eudicotyledons</taxon>
        <taxon>Gunneridae</taxon>
        <taxon>Pentapetalae</taxon>
        <taxon>rosids</taxon>
        <taxon>malvids</taxon>
        <taxon>Malvales</taxon>
        <taxon>Malvaceae</taxon>
        <taxon>Malvoideae</taxon>
        <taxon>Gossypium</taxon>
    </lineage>
</organism>
<reference evidence="1 2" key="1">
    <citation type="journal article" date="2019" name="Genome Biol. Evol.">
        <title>Insights into the evolution of the New World diploid cottons (Gossypium, subgenus Houzingenia) based on genome sequencing.</title>
        <authorList>
            <person name="Grover C.E."/>
            <person name="Arick M.A. 2nd"/>
            <person name="Thrash A."/>
            <person name="Conover J.L."/>
            <person name="Sanders W.S."/>
            <person name="Peterson D.G."/>
            <person name="Frelichowski J.E."/>
            <person name="Scheffler J.A."/>
            <person name="Scheffler B.E."/>
            <person name="Wendel J.F."/>
        </authorList>
    </citation>
    <scope>NUCLEOTIDE SEQUENCE [LARGE SCALE GENOMIC DNA]</scope>
    <source>
        <strain evidence="1">157</strain>
        <tissue evidence="1">Leaf</tissue>
    </source>
</reference>
<dbReference type="AlphaFoldDB" id="A0A7J8LJL6"/>
<dbReference type="EMBL" id="JABEZX010000003">
    <property type="protein sequence ID" value="MBA0552599.1"/>
    <property type="molecule type" value="Genomic_DNA"/>
</dbReference>
<keyword evidence="2" id="KW-1185">Reference proteome</keyword>
<sequence length="82" mass="8945">MGACAYPIKNIQDPITVGAHACLQAVIFAEEMDFDNLCSEGDELAILKKLKTQKSNRSITGYLEALPIASFVLLTDGWRGKT</sequence>
<proteinExistence type="predicted"/>
<comment type="caution">
    <text evidence="1">The sequence shown here is derived from an EMBL/GenBank/DDBJ whole genome shotgun (WGS) entry which is preliminary data.</text>
</comment>
<evidence type="ECO:0000313" key="1">
    <source>
        <dbReference type="EMBL" id="MBA0552599.1"/>
    </source>
</evidence>
<evidence type="ECO:0008006" key="3">
    <source>
        <dbReference type="Google" id="ProtNLM"/>
    </source>
</evidence>
<accession>A0A7J8LJL6</accession>
<name>A0A7J8LJL6_9ROSI</name>
<feature type="non-terminal residue" evidence="1">
    <location>
        <position position="1"/>
    </location>
</feature>